<keyword evidence="15" id="KW-0966">Cell projection</keyword>
<dbReference type="GO" id="GO:0005886">
    <property type="term" value="C:plasma membrane"/>
    <property type="evidence" value="ECO:0007669"/>
    <property type="project" value="UniProtKB-SubCell"/>
</dbReference>
<keyword evidence="15" id="KW-0969">Cilium</keyword>
<dbReference type="EMBL" id="DTHO01000001">
    <property type="protein sequence ID" value="HGG98847.1"/>
    <property type="molecule type" value="Genomic_DNA"/>
</dbReference>
<proteinExistence type="inferred from homology"/>
<evidence type="ECO:0000256" key="13">
    <source>
        <dbReference type="RuleBase" id="RU364091"/>
    </source>
</evidence>
<evidence type="ECO:0000256" key="10">
    <source>
        <dbReference type="ARBA" id="ARBA00023136"/>
    </source>
</evidence>
<feature type="transmembrane region" description="Helical" evidence="13">
    <location>
        <begin position="188"/>
        <end position="209"/>
    </location>
</feature>
<dbReference type="InterPro" id="IPR029025">
    <property type="entry name" value="T3SS_substrate_exporter_C"/>
</dbReference>
<dbReference type="GO" id="GO:0009306">
    <property type="term" value="P:protein secretion"/>
    <property type="evidence" value="ECO:0007669"/>
    <property type="project" value="InterPro"/>
</dbReference>
<evidence type="ECO:0000256" key="7">
    <source>
        <dbReference type="ARBA" id="ARBA00022795"/>
    </source>
</evidence>
<dbReference type="PRINTS" id="PR00950">
    <property type="entry name" value="TYPE3IMSPROT"/>
</dbReference>
<keyword evidence="10 13" id="KW-0472">Membrane</keyword>
<comment type="similarity">
    <text evidence="2 13">Belongs to the type III secretion exporter family.</text>
</comment>
<dbReference type="Pfam" id="PF01312">
    <property type="entry name" value="Bac_export_2"/>
    <property type="match status" value="1"/>
</dbReference>
<dbReference type="InterPro" id="IPR006136">
    <property type="entry name" value="FlhB"/>
</dbReference>
<evidence type="ECO:0000256" key="2">
    <source>
        <dbReference type="ARBA" id="ARBA00010690"/>
    </source>
</evidence>
<organism evidence="15">
    <name type="scientific">Thermodesulfovibrio aggregans</name>
    <dbReference type="NCBI Taxonomy" id="86166"/>
    <lineage>
        <taxon>Bacteria</taxon>
        <taxon>Pseudomonadati</taxon>
        <taxon>Nitrospirota</taxon>
        <taxon>Thermodesulfovibrionia</taxon>
        <taxon>Thermodesulfovibrionales</taxon>
        <taxon>Thermodesulfovibrionaceae</taxon>
        <taxon>Thermodesulfovibrio</taxon>
    </lineage>
</organism>
<evidence type="ECO:0000256" key="8">
    <source>
        <dbReference type="ARBA" id="ARBA00022927"/>
    </source>
</evidence>
<accession>A0A7C4EL82</accession>
<evidence type="ECO:0000256" key="11">
    <source>
        <dbReference type="ARBA" id="ARBA00023225"/>
    </source>
</evidence>
<gene>
    <name evidence="13 15" type="primary">flhB</name>
    <name evidence="15" type="ORF">ENV75_00080</name>
</gene>
<dbReference type="PANTHER" id="PTHR30531:SF12">
    <property type="entry name" value="FLAGELLAR BIOSYNTHETIC PROTEIN FLHB"/>
    <property type="match status" value="1"/>
</dbReference>
<reference evidence="15" key="1">
    <citation type="journal article" date="2020" name="mSystems">
        <title>Genome- and Community-Level Interaction Insights into Carbon Utilization and Element Cycling Functions of Hydrothermarchaeota in Hydrothermal Sediment.</title>
        <authorList>
            <person name="Zhou Z."/>
            <person name="Liu Y."/>
            <person name="Xu W."/>
            <person name="Pan J."/>
            <person name="Luo Z.H."/>
            <person name="Li M."/>
        </authorList>
    </citation>
    <scope>NUCLEOTIDE SEQUENCE [LARGE SCALE GENOMIC DNA]</scope>
    <source>
        <strain evidence="15">SpSt-788</strain>
    </source>
</reference>
<keyword evidence="4 13" id="KW-0813">Transport</keyword>
<keyword evidence="7 13" id="KW-1005">Bacterial flagellum biogenesis</keyword>
<evidence type="ECO:0000256" key="4">
    <source>
        <dbReference type="ARBA" id="ARBA00022448"/>
    </source>
</evidence>
<feature type="transmembrane region" description="Helical" evidence="13">
    <location>
        <begin position="86"/>
        <end position="114"/>
    </location>
</feature>
<comment type="caution">
    <text evidence="15">The sequence shown here is derived from an EMBL/GenBank/DDBJ whole genome shotgun (WGS) entry which is preliminary data.</text>
</comment>
<keyword evidence="15" id="KW-0282">Flagellum</keyword>
<evidence type="ECO:0000256" key="9">
    <source>
        <dbReference type="ARBA" id="ARBA00022989"/>
    </source>
</evidence>
<feature type="transmembrane region" description="Helical" evidence="13">
    <location>
        <begin position="29"/>
        <end position="47"/>
    </location>
</feature>
<dbReference type="Gene3D" id="3.40.1690.10">
    <property type="entry name" value="secretion proteins EscU"/>
    <property type="match status" value="1"/>
</dbReference>
<keyword evidence="11 13" id="KW-1006">Bacterial flagellum protein export</keyword>
<comment type="function">
    <text evidence="12 13">Required for formation of the rod structure in the basal body of the flagellar apparatus. Together with FliI and FliH, may constitute the export apparatus of flagellin.</text>
</comment>
<dbReference type="PANTHER" id="PTHR30531">
    <property type="entry name" value="FLAGELLAR BIOSYNTHETIC PROTEIN FLHB"/>
    <property type="match status" value="1"/>
</dbReference>
<evidence type="ECO:0000256" key="6">
    <source>
        <dbReference type="ARBA" id="ARBA00022692"/>
    </source>
</evidence>
<keyword evidence="5 13" id="KW-1003">Cell membrane</keyword>
<sequence>MPEELQERTEQATPRRREKARQKGEVPRSRELTGIAGTWMIFLYFVFSKEFITSAILHIKESFIRVKNPDFISGAILQSLRQEMKWFFILFAPAGAVLVFGVLIVHFIQTGFLFTGAPLVPDLSRIDPIKGIKKYFSLNALFETVKGILKILALGFVIYIVLKKDVNILPLIIDMDVKTIADISFQKIFQLVLACLIMLTVFAGIDFAYQRWQYERNLRMTRQELKEEFKETEGSPLVRARIRSLQREMARRRMMQEVPKADVVITNPLHIAVCIKYDPQEMNAPEVVAKGANILAERIKELARHAGVPIYENKPLARALYRIPIGQEIPETLYKAVATILAAVYRIKGRQVA</sequence>
<dbReference type="Gene3D" id="6.10.250.2080">
    <property type="match status" value="1"/>
</dbReference>
<feature type="region of interest" description="Disordered" evidence="14">
    <location>
        <begin position="1"/>
        <end position="27"/>
    </location>
</feature>
<dbReference type="AlphaFoldDB" id="A0A7C4EL82"/>
<dbReference type="InterPro" id="IPR006135">
    <property type="entry name" value="T3SS_substrate_exporter"/>
</dbReference>
<dbReference type="NCBIfam" id="TIGR00328">
    <property type="entry name" value="flhB"/>
    <property type="match status" value="1"/>
</dbReference>
<evidence type="ECO:0000256" key="5">
    <source>
        <dbReference type="ARBA" id="ARBA00022475"/>
    </source>
</evidence>
<dbReference type="SUPFAM" id="SSF160544">
    <property type="entry name" value="EscU C-terminal domain-like"/>
    <property type="match status" value="1"/>
</dbReference>
<name>A0A7C4EL82_9BACT</name>
<evidence type="ECO:0000256" key="14">
    <source>
        <dbReference type="SAM" id="MobiDB-lite"/>
    </source>
</evidence>
<protein>
    <recommendedName>
        <fullName evidence="3 13">Flagellar biosynthetic protein FlhB</fullName>
    </recommendedName>
</protein>
<evidence type="ECO:0000256" key="12">
    <source>
        <dbReference type="ARBA" id="ARBA00025078"/>
    </source>
</evidence>
<feature type="transmembrane region" description="Helical" evidence="13">
    <location>
        <begin position="135"/>
        <end position="162"/>
    </location>
</feature>
<keyword evidence="9 13" id="KW-1133">Transmembrane helix</keyword>
<keyword evidence="8 13" id="KW-0653">Protein transport</keyword>
<comment type="subcellular location">
    <subcellularLocation>
        <location evidence="1">Cell membrane</location>
        <topology evidence="1">Multi-pass membrane protein</topology>
    </subcellularLocation>
</comment>
<evidence type="ECO:0000313" key="15">
    <source>
        <dbReference type="EMBL" id="HGG98847.1"/>
    </source>
</evidence>
<dbReference type="GO" id="GO:0044780">
    <property type="term" value="P:bacterial-type flagellum assembly"/>
    <property type="evidence" value="ECO:0007669"/>
    <property type="project" value="InterPro"/>
</dbReference>
<evidence type="ECO:0000256" key="1">
    <source>
        <dbReference type="ARBA" id="ARBA00004651"/>
    </source>
</evidence>
<keyword evidence="6 13" id="KW-0812">Transmembrane</keyword>
<evidence type="ECO:0000256" key="3">
    <source>
        <dbReference type="ARBA" id="ARBA00021622"/>
    </source>
</evidence>